<dbReference type="HOGENOM" id="CLU_2655512_0_0_1"/>
<evidence type="ECO:0000313" key="2">
    <source>
        <dbReference type="Proteomes" id="UP000054217"/>
    </source>
</evidence>
<gene>
    <name evidence="1" type="ORF">M404DRAFT_1004406</name>
</gene>
<dbReference type="EMBL" id="KN832002">
    <property type="protein sequence ID" value="KIN99689.1"/>
    <property type="molecule type" value="Genomic_DNA"/>
</dbReference>
<dbReference type="InParanoid" id="A0A0C3NF51"/>
<organism evidence="1 2">
    <name type="scientific">Pisolithus tinctorius Marx 270</name>
    <dbReference type="NCBI Taxonomy" id="870435"/>
    <lineage>
        <taxon>Eukaryota</taxon>
        <taxon>Fungi</taxon>
        <taxon>Dikarya</taxon>
        <taxon>Basidiomycota</taxon>
        <taxon>Agaricomycotina</taxon>
        <taxon>Agaricomycetes</taxon>
        <taxon>Agaricomycetidae</taxon>
        <taxon>Boletales</taxon>
        <taxon>Sclerodermatineae</taxon>
        <taxon>Pisolithaceae</taxon>
        <taxon>Pisolithus</taxon>
    </lineage>
</organism>
<reference evidence="2" key="2">
    <citation type="submission" date="2015-01" db="EMBL/GenBank/DDBJ databases">
        <title>Evolutionary Origins and Diversification of the Mycorrhizal Mutualists.</title>
        <authorList>
            <consortium name="DOE Joint Genome Institute"/>
            <consortium name="Mycorrhizal Genomics Consortium"/>
            <person name="Kohler A."/>
            <person name="Kuo A."/>
            <person name="Nagy L.G."/>
            <person name="Floudas D."/>
            <person name="Copeland A."/>
            <person name="Barry K.W."/>
            <person name="Cichocki N."/>
            <person name="Veneault-Fourrey C."/>
            <person name="LaButti K."/>
            <person name="Lindquist E.A."/>
            <person name="Lipzen A."/>
            <person name="Lundell T."/>
            <person name="Morin E."/>
            <person name="Murat C."/>
            <person name="Riley R."/>
            <person name="Ohm R."/>
            <person name="Sun H."/>
            <person name="Tunlid A."/>
            <person name="Henrissat B."/>
            <person name="Grigoriev I.V."/>
            <person name="Hibbett D.S."/>
            <person name="Martin F."/>
        </authorList>
    </citation>
    <scope>NUCLEOTIDE SEQUENCE [LARGE SCALE GENOMIC DNA]</scope>
    <source>
        <strain evidence="2">Marx 270</strain>
    </source>
</reference>
<sequence length="76" mass="8653">MSVSLSKLVRCDTPLIGLSYKRPLRLVDTYTPRFRRVFACHHGTWMIIKGQQCAIVFLQGVSTDSSLNVIEAENKR</sequence>
<dbReference type="AlphaFoldDB" id="A0A0C3NF51"/>
<reference evidence="1 2" key="1">
    <citation type="submission" date="2014-04" db="EMBL/GenBank/DDBJ databases">
        <authorList>
            <consortium name="DOE Joint Genome Institute"/>
            <person name="Kuo A."/>
            <person name="Kohler A."/>
            <person name="Costa M.D."/>
            <person name="Nagy L.G."/>
            <person name="Floudas D."/>
            <person name="Copeland A."/>
            <person name="Barry K.W."/>
            <person name="Cichocki N."/>
            <person name="Veneault-Fourrey C."/>
            <person name="LaButti K."/>
            <person name="Lindquist E.A."/>
            <person name="Lipzen A."/>
            <person name="Lundell T."/>
            <person name="Morin E."/>
            <person name="Murat C."/>
            <person name="Sun H."/>
            <person name="Tunlid A."/>
            <person name="Henrissat B."/>
            <person name="Grigoriev I.V."/>
            <person name="Hibbett D.S."/>
            <person name="Martin F."/>
            <person name="Nordberg H.P."/>
            <person name="Cantor M.N."/>
            <person name="Hua S.X."/>
        </authorList>
    </citation>
    <scope>NUCLEOTIDE SEQUENCE [LARGE SCALE GENOMIC DNA]</scope>
    <source>
        <strain evidence="1 2">Marx 270</strain>
    </source>
</reference>
<accession>A0A0C3NF51</accession>
<dbReference type="Proteomes" id="UP000054217">
    <property type="component" value="Unassembled WGS sequence"/>
</dbReference>
<name>A0A0C3NF51_PISTI</name>
<evidence type="ECO:0000313" key="1">
    <source>
        <dbReference type="EMBL" id="KIN99689.1"/>
    </source>
</evidence>
<protein>
    <submittedName>
        <fullName evidence="1">Uncharacterized protein</fullName>
    </submittedName>
</protein>
<proteinExistence type="predicted"/>
<keyword evidence="2" id="KW-1185">Reference proteome</keyword>